<dbReference type="AlphaFoldDB" id="A0A0B5EGH7"/>
<dbReference type="EMBL" id="CP010519">
    <property type="protein sequence ID" value="AJE80429.1"/>
    <property type="molecule type" value="Genomic_DNA"/>
</dbReference>
<accession>A0A0B5EGH7</accession>
<feature type="transmembrane region" description="Helical" evidence="1">
    <location>
        <begin position="307"/>
        <end position="325"/>
    </location>
</feature>
<dbReference type="Proteomes" id="UP000031523">
    <property type="component" value="Chromosome"/>
</dbReference>
<proteinExistence type="predicted"/>
<evidence type="ECO:0008006" key="4">
    <source>
        <dbReference type="Google" id="ProtNLM"/>
    </source>
</evidence>
<keyword evidence="1" id="KW-0812">Transmembrane</keyword>
<evidence type="ECO:0000256" key="1">
    <source>
        <dbReference type="SAM" id="Phobius"/>
    </source>
</evidence>
<evidence type="ECO:0000313" key="2">
    <source>
        <dbReference type="EMBL" id="AJE80429.1"/>
    </source>
</evidence>
<dbReference type="InterPro" id="IPR021424">
    <property type="entry name" value="PorA"/>
</dbReference>
<gene>
    <name evidence="2" type="ORF">SLNWT_0053</name>
</gene>
<dbReference type="KEGG" id="sals:SLNWT_0053"/>
<organism evidence="2 3">
    <name type="scientific">Streptomyces albus (strain ATCC 21838 / DSM 41398 / FERM P-419 / JCM 4703 / NBRC 107858)</name>
    <dbReference type="NCBI Taxonomy" id="1081613"/>
    <lineage>
        <taxon>Bacteria</taxon>
        <taxon>Bacillati</taxon>
        <taxon>Actinomycetota</taxon>
        <taxon>Actinomycetes</taxon>
        <taxon>Kitasatosporales</taxon>
        <taxon>Streptomycetaceae</taxon>
        <taxon>Streptomyces</taxon>
    </lineage>
</organism>
<sequence length="341" mass="35992">MALRRSSVVLAVIAVVLIALAVLVRVVLVPNVSRLPDDTDIPISYAGTGTLLNAEALRSGDTAHAMESNIAVTLDRRVHVVSTKDDVAVVKDDLTLHAGSVSVPNKHVYALDRTTMRAVPPPPGVTAERAEDFTVAFPLSPKADADYRYYDPSTRRTFPLKYTGSGTVQGRGVLSYDVVASGALKDKNILATLPPALPKKTLSALTPLLAPAARKELPAPVVAALPDPVPLTYTVRTEISAGLDKAIGLPLEESIDQRVVAHLAADGKPVALLPVLAVDAKATKASQKDLADRAESSDRLLTLAKEVVPAGLLGVGVILLAIAFFRRRRPDETAPAPTTSL</sequence>
<reference evidence="2 3" key="1">
    <citation type="submission" date="2015-01" db="EMBL/GenBank/DDBJ databases">
        <title>Enhanced salinomycin production by adjusting the supply of polyketide extender units in Streptomyce albus DSM 41398.</title>
        <authorList>
            <person name="Lu C."/>
        </authorList>
    </citation>
    <scope>NUCLEOTIDE SEQUENCE [LARGE SCALE GENOMIC DNA]</scope>
    <source>
        <strain evidence="3">ATCC 21838 / DSM 41398 / FERM P-419 / JCM 4703 / NBRC 107858</strain>
    </source>
</reference>
<keyword evidence="1" id="KW-1133">Transmembrane helix</keyword>
<protein>
    <recommendedName>
        <fullName evidence="4">DUF3068 domain-containing protein</fullName>
    </recommendedName>
</protein>
<name>A0A0B5EGH7_STRA4</name>
<dbReference type="Pfam" id="PF11271">
    <property type="entry name" value="PorA"/>
    <property type="match status" value="1"/>
</dbReference>
<evidence type="ECO:0000313" key="3">
    <source>
        <dbReference type="Proteomes" id="UP000031523"/>
    </source>
</evidence>
<keyword evidence="1" id="KW-0472">Membrane</keyword>
<keyword evidence="3" id="KW-1185">Reference proteome</keyword>